<reference evidence="1" key="1">
    <citation type="submission" date="2020-11" db="EMBL/GenBank/DDBJ databases">
        <authorList>
            <person name="Whitehead M."/>
        </authorList>
    </citation>
    <scope>NUCLEOTIDE SEQUENCE</scope>
    <source>
        <strain evidence="1">EGII</strain>
    </source>
</reference>
<proteinExistence type="predicted"/>
<sequence>MLGSWKVTRSENALLTQKPLQYFISCRRYELNVFCLISESKVAGGKELQISEWVQHLTDAKNNGVITT</sequence>
<evidence type="ECO:0000313" key="2">
    <source>
        <dbReference type="Proteomes" id="UP000606786"/>
    </source>
</evidence>
<protein>
    <submittedName>
        <fullName evidence="1">(Mediterranean fruit fly) hypothetical protein</fullName>
    </submittedName>
</protein>
<gene>
    <name evidence="1" type="ORF">CCAP1982_LOCUS9349</name>
</gene>
<evidence type="ECO:0000313" key="1">
    <source>
        <dbReference type="EMBL" id="CAD7000875.1"/>
    </source>
</evidence>
<keyword evidence="2" id="KW-1185">Reference proteome</keyword>
<accession>A0A811USG1</accession>
<feature type="non-terminal residue" evidence="1">
    <location>
        <position position="68"/>
    </location>
</feature>
<dbReference type="AlphaFoldDB" id="A0A811USG1"/>
<organism evidence="1 2">
    <name type="scientific">Ceratitis capitata</name>
    <name type="common">Mediterranean fruit fly</name>
    <name type="synonym">Tephritis capitata</name>
    <dbReference type="NCBI Taxonomy" id="7213"/>
    <lineage>
        <taxon>Eukaryota</taxon>
        <taxon>Metazoa</taxon>
        <taxon>Ecdysozoa</taxon>
        <taxon>Arthropoda</taxon>
        <taxon>Hexapoda</taxon>
        <taxon>Insecta</taxon>
        <taxon>Pterygota</taxon>
        <taxon>Neoptera</taxon>
        <taxon>Endopterygota</taxon>
        <taxon>Diptera</taxon>
        <taxon>Brachycera</taxon>
        <taxon>Muscomorpha</taxon>
        <taxon>Tephritoidea</taxon>
        <taxon>Tephritidae</taxon>
        <taxon>Ceratitis</taxon>
        <taxon>Ceratitis</taxon>
    </lineage>
</organism>
<dbReference type="Proteomes" id="UP000606786">
    <property type="component" value="Unassembled WGS sequence"/>
</dbReference>
<comment type="caution">
    <text evidence="1">The sequence shown here is derived from an EMBL/GenBank/DDBJ whole genome shotgun (WGS) entry which is preliminary data.</text>
</comment>
<name>A0A811USG1_CERCA</name>
<dbReference type="EMBL" id="CAJHJT010000023">
    <property type="protein sequence ID" value="CAD7000875.1"/>
    <property type="molecule type" value="Genomic_DNA"/>
</dbReference>